<feature type="binding site" evidence="11">
    <location>
        <position position="332"/>
    </location>
    <ligand>
        <name>FMN</name>
        <dbReference type="ChEBI" id="CHEBI:58210"/>
    </ligand>
</feature>
<feature type="binding site" evidence="11">
    <location>
        <begin position="125"/>
        <end position="127"/>
    </location>
    <ligand>
        <name>FMN</name>
        <dbReference type="ChEBI" id="CHEBI:58210"/>
    </ligand>
</feature>
<comment type="pathway">
    <text evidence="1 11">Metabolic intermediate biosynthesis; chorismate biosynthesis; chorismate from D-erythrose 4-phosphate and phosphoenolpyruvate: step 7/7.</text>
</comment>
<feature type="binding site" evidence="11">
    <location>
        <position position="290"/>
    </location>
    <ligand>
        <name>FMN</name>
        <dbReference type="ChEBI" id="CHEBI:58210"/>
    </ligand>
</feature>
<keyword evidence="10 11" id="KW-0456">Lyase</keyword>
<dbReference type="AlphaFoldDB" id="A0A1H8J730"/>
<dbReference type="GO" id="GO:0010181">
    <property type="term" value="F:FMN binding"/>
    <property type="evidence" value="ECO:0007669"/>
    <property type="project" value="TreeGrafter"/>
</dbReference>
<dbReference type="Proteomes" id="UP000199512">
    <property type="component" value="Unassembled WGS sequence"/>
</dbReference>
<evidence type="ECO:0000256" key="7">
    <source>
        <dbReference type="ARBA" id="ARBA00022827"/>
    </source>
</evidence>
<comment type="subunit">
    <text evidence="11">Homotetramer.</text>
</comment>
<dbReference type="CDD" id="cd07304">
    <property type="entry name" value="Chorismate_synthase"/>
    <property type="match status" value="1"/>
</dbReference>
<dbReference type="EMBL" id="FODF01000011">
    <property type="protein sequence ID" value="SEN76604.1"/>
    <property type="molecule type" value="Genomic_DNA"/>
</dbReference>
<keyword evidence="4 11" id="KW-0028">Amino-acid biosynthesis</keyword>
<evidence type="ECO:0000256" key="5">
    <source>
        <dbReference type="ARBA" id="ARBA00022630"/>
    </source>
</evidence>
<keyword evidence="7 11" id="KW-0274">FAD</keyword>
<reference evidence="12 13" key="1">
    <citation type="submission" date="2016-10" db="EMBL/GenBank/DDBJ databases">
        <authorList>
            <person name="de Groot N.N."/>
        </authorList>
    </citation>
    <scope>NUCLEOTIDE SEQUENCE [LARGE SCALE GENOMIC DNA]</scope>
    <source>
        <strain evidence="12 13">Calf135</strain>
    </source>
</reference>
<dbReference type="SUPFAM" id="SSF103263">
    <property type="entry name" value="Chorismate synthase, AroC"/>
    <property type="match status" value="1"/>
</dbReference>
<evidence type="ECO:0000313" key="13">
    <source>
        <dbReference type="Proteomes" id="UP000199512"/>
    </source>
</evidence>
<evidence type="ECO:0000256" key="9">
    <source>
        <dbReference type="ARBA" id="ARBA00023141"/>
    </source>
</evidence>
<dbReference type="GO" id="GO:0008652">
    <property type="term" value="P:amino acid biosynthetic process"/>
    <property type="evidence" value="ECO:0007669"/>
    <property type="project" value="UniProtKB-KW"/>
</dbReference>
<sequence length="362" mass="39497">MSATWGKNFKVSIFGESHGSHIGIVIDGITPGVKIDFENILEEMGRRAPGKSNISTSRTEEDFPEIISGLFNGYTTGAPLTAIIKNKDHRSKDYSQLKDIMRPGHADYTSKIKYNAYNDYRGGGHFSGRITAPLVFAGAIAKQILQENGIYIASHILSVGNIKDDRFSEGTLSKEEFDKLKKKKLALLNSNKEDEIRELILKTKEEGDSLGGVVECAAIGIEAGIGDPFFDSVESVISSIVFSVPAVKGIEFGLGFDMSKMKGSEANDEFYFDDNKNVKTKTNHNGGINGGITNGMPVIFSAAIKPTSSIAKKQDTINIRTKENTQLELTGRHDPIIVPRVMVVLESVMAIAILDLIYGSRI</sequence>
<organism evidence="12 13">
    <name type="scientific">Peptostreptococcus russellii</name>
    <dbReference type="NCBI Taxonomy" id="215200"/>
    <lineage>
        <taxon>Bacteria</taxon>
        <taxon>Bacillati</taxon>
        <taxon>Bacillota</taxon>
        <taxon>Clostridia</taxon>
        <taxon>Peptostreptococcales</taxon>
        <taxon>Peptostreptococcaceae</taxon>
        <taxon>Peptostreptococcus</taxon>
    </lineage>
</organism>
<dbReference type="UniPathway" id="UPA00053">
    <property type="reaction ID" value="UER00090"/>
</dbReference>
<feature type="binding site" evidence="11">
    <location>
        <position position="47"/>
    </location>
    <ligand>
        <name>NADP(+)</name>
        <dbReference type="ChEBI" id="CHEBI:58349"/>
    </ligand>
</feature>
<dbReference type="GO" id="GO:0005829">
    <property type="term" value="C:cytosol"/>
    <property type="evidence" value="ECO:0007669"/>
    <property type="project" value="TreeGrafter"/>
</dbReference>
<dbReference type="OrthoDB" id="9771806at2"/>
<evidence type="ECO:0000313" key="12">
    <source>
        <dbReference type="EMBL" id="SEN76604.1"/>
    </source>
</evidence>
<dbReference type="Gene3D" id="3.60.150.10">
    <property type="entry name" value="Chorismate synthase AroC"/>
    <property type="match status" value="1"/>
</dbReference>
<feature type="binding site" evidence="11">
    <location>
        <begin position="305"/>
        <end position="309"/>
    </location>
    <ligand>
        <name>FMN</name>
        <dbReference type="ChEBI" id="CHEBI:58210"/>
    </ligand>
</feature>
<keyword evidence="13" id="KW-1185">Reference proteome</keyword>
<comment type="function">
    <text evidence="11">Catalyzes the anti-1,4-elimination of the C-3 phosphate and the C-6 proR hydrogen from 5-enolpyruvylshikimate-3-phosphate (EPSP) to yield chorismate, which is the branch point compound that serves as the starting substrate for the three terminal pathways of aromatic amino acid biosynthesis. This reaction introduces a second double bond into the aromatic ring system.</text>
</comment>
<comment type="caution">
    <text evidence="11">Lacks conserved residue(s) required for the propagation of feature annotation.</text>
</comment>
<evidence type="ECO:0000256" key="10">
    <source>
        <dbReference type="ARBA" id="ARBA00023239"/>
    </source>
</evidence>
<dbReference type="HAMAP" id="MF_00300">
    <property type="entry name" value="Chorismate_synth"/>
    <property type="match status" value="1"/>
</dbReference>
<proteinExistence type="inferred from homology"/>
<dbReference type="GO" id="GO:0004107">
    <property type="term" value="F:chorismate synthase activity"/>
    <property type="evidence" value="ECO:0007669"/>
    <property type="project" value="UniProtKB-UniRule"/>
</dbReference>
<keyword evidence="9 11" id="KW-0057">Aromatic amino acid biosynthesis</keyword>
<keyword evidence="5 11" id="KW-0285">Flavoprotein</keyword>
<dbReference type="EC" id="4.2.3.5" evidence="3 11"/>
<dbReference type="InterPro" id="IPR000453">
    <property type="entry name" value="Chorismate_synth"/>
</dbReference>
<dbReference type="InterPro" id="IPR020541">
    <property type="entry name" value="Chorismate_synthase_CS"/>
</dbReference>
<keyword evidence="6 11" id="KW-0288">FMN</keyword>
<dbReference type="PIRSF" id="PIRSF001456">
    <property type="entry name" value="Chorismate_synth"/>
    <property type="match status" value="1"/>
</dbReference>
<evidence type="ECO:0000256" key="4">
    <source>
        <dbReference type="ARBA" id="ARBA00022605"/>
    </source>
</evidence>
<accession>A0A1H8J730</accession>
<protein>
    <recommendedName>
        <fullName evidence="3 11">Chorismate synthase</fullName>
        <shortName evidence="11">CS</shortName>
        <ecNumber evidence="3 11">4.2.3.5</ecNumber>
    </recommendedName>
    <alternativeName>
        <fullName evidence="11">5-enolpyruvylshikimate-3-phosphate phospholyase</fullName>
    </alternativeName>
</protein>
<dbReference type="NCBIfam" id="TIGR00033">
    <property type="entry name" value="aroC"/>
    <property type="match status" value="1"/>
</dbReference>
<dbReference type="RefSeq" id="WP_091975850.1">
    <property type="nucleotide sequence ID" value="NZ_CAUWDX010000003.1"/>
</dbReference>
<gene>
    <name evidence="11" type="primary">aroC</name>
    <name evidence="12" type="ORF">SAMN05216454_11145</name>
</gene>
<dbReference type="PANTHER" id="PTHR21085">
    <property type="entry name" value="CHORISMATE SYNTHASE"/>
    <property type="match status" value="1"/>
</dbReference>
<dbReference type="InterPro" id="IPR035904">
    <property type="entry name" value="Chorismate_synth_AroC_sf"/>
</dbReference>
<evidence type="ECO:0000256" key="3">
    <source>
        <dbReference type="ARBA" id="ARBA00013036"/>
    </source>
</evidence>
<keyword evidence="8 11" id="KW-0521">NADP</keyword>
<evidence type="ECO:0000256" key="1">
    <source>
        <dbReference type="ARBA" id="ARBA00005044"/>
    </source>
</evidence>
<dbReference type="STRING" id="215200.SAMN05216454_11145"/>
<dbReference type="Pfam" id="PF01264">
    <property type="entry name" value="Chorismate_synt"/>
    <property type="match status" value="1"/>
</dbReference>
<evidence type="ECO:0000256" key="6">
    <source>
        <dbReference type="ARBA" id="ARBA00022643"/>
    </source>
</evidence>
<dbReference type="PROSITE" id="PS00788">
    <property type="entry name" value="CHORISMATE_SYNTHASE_2"/>
    <property type="match status" value="1"/>
</dbReference>
<dbReference type="NCBIfam" id="NF003793">
    <property type="entry name" value="PRK05382.1"/>
    <property type="match status" value="1"/>
</dbReference>
<name>A0A1H8J730_9FIRM</name>
<dbReference type="GO" id="GO:0009423">
    <property type="term" value="P:chorismate biosynthetic process"/>
    <property type="evidence" value="ECO:0007669"/>
    <property type="project" value="UniProtKB-UniRule"/>
</dbReference>
<comment type="catalytic activity">
    <reaction evidence="11">
        <text>5-O-(1-carboxyvinyl)-3-phosphoshikimate = chorismate + phosphate</text>
        <dbReference type="Rhea" id="RHEA:21020"/>
        <dbReference type="ChEBI" id="CHEBI:29748"/>
        <dbReference type="ChEBI" id="CHEBI:43474"/>
        <dbReference type="ChEBI" id="CHEBI:57701"/>
        <dbReference type="EC" id="4.2.3.5"/>
    </reaction>
</comment>
<dbReference type="GO" id="GO:0009073">
    <property type="term" value="P:aromatic amino acid family biosynthetic process"/>
    <property type="evidence" value="ECO:0007669"/>
    <property type="project" value="UniProtKB-KW"/>
</dbReference>
<evidence type="ECO:0000256" key="2">
    <source>
        <dbReference type="ARBA" id="ARBA00008014"/>
    </source>
</evidence>
<dbReference type="PANTHER" id="PTHR21085:SF0">
    <property type="entry name" value="CHORISMATE SYNTHASE"/>
    <property type="match status" value="1"/>
</dbReference>
<evidence type="ECO:0000256" key="11">
    <source>
        <dbReference type="HAMAP-Rule" id="MF_00300"/>
    </source>
</evidence>
<comment type="cofactor">
    <cofactor evidence="11">
        <name>FMNH2</name>
        <dbReference type="ChEBI" id="CHEBI:57618"/>
    </cofactor>
    <text evidence="11">Reduced FMN (FMNH(2)).</text>
</comment>
<evidence type="ECO:0000256" key="8">
    <source>
        <dbReference type="ARBA" id="ARBA00022857"/>
    </source>
</evidence>
<comment type="similarity">
    <text evidence="2 11">Belongs to the chorismate synthase family.</text>
</comment>